<keyword evidence="3" id="KW-1185">Reference proteome</keyword>
<dbReference type="Proteomes" id="UP001153269">
    <property type="component" value="Unassembled WGS sequence"/>
</dbReference>
<dbReference type="EMBL" id="CADEAL010004159">
    <property type="protein sequence ID" value="CAB1453174.1"/>
    <property type="molecule type" value="Genomic_DNA"/>
</dbReference>
<name>A0A9N7VP96_PLEPL</name>
<evidence type="ECO:0000313" key="2">
    <source>
        <dbReference type="EMBL" id="CAB1453174.1"/>
    </source>
</evidence>
<feature type="compositionally biased region" description="Basic and acidic residues" evidence="1">
    <location>
        <begin position="93"/>
        <end position="102"/>
    </location>
</feature>
<feature type="region of interest" description="Disordered" evidence="1">
    <location>
        <begin position="73"/>
        <end position="145"/>
    </location>
</feature>
<proteinExistence type="predicted"/>
<feature type="compositionally biased region" description="Polar residues" evidence="1">
    <location>
        <begin position="121"/>
        <end position="142"/>
    </location>
</feature>
<evidence type="ECO:0000313" key="3">
    <source>
        <dbReference type="Proteomes" id="UP001153269"/>
    </source>
</evidence>
<reference evidence="2" key="1">
    <citation type="submission" date="2020-03" db="EMBL/GenBank/DDBJ databases">
        <authorList>
            <person name="Weist P."/>
        </authorList>
    </citation>
    <scope>NUCLEOTIDE SEQUENCE</scope>
</reference>
<protein>
    <submittedName>
        <fullName evidence="2">Uncharacterized protein</fullName>
    </submittedName>
</protein>
<sequence length="313" mass="34373">MSHHPESSGPGEALGLSASLSPPPRGPGDEEEEDLNKVFDVQCFPQIFGSAAFSPPDKYRVYDEQDFEDHRHCSVQVQHPLSKPPADIKRKRTNDGMRDGRRGSAPSAATTIEEDQEEESCSQTSRDLPTTSTNQHSLSRGSTMMGVATDDTDEAGALTSVDLDGIKKLRLLTVELGDNLTPRGLSGPTVSSEMFRDKSNDLSHRLDDVPGVRRHLVRRSCRGPIVHISKDQVVGQSQLRPDRTPHEVSCDVTVHKVTPRSTLFCKRPFGQTRKDKGRARDRSVCSDDPAAMLTSEDVRTTGVASGVEWLFSN</sequence>
<evidence type="ECO:0000256" key="1">
    <source>
        <dbReference type="SAM" id="MobiDB-lite"/>
    </source>
</evidence>
<dbReference type="AlphaFoldDB" id="A0A9N7VP96"/>
<gene>
    <name evidence="2" type="ORF">PLEPLA_LOCUS40924</name>
</gene>
<organism evidence="2 3">
    <name type="scientific">Pleuronectes platessa</name>
    <name type="common">European plaice</name>
    <dbReference type="NCBI Taxonomy" id="8262"/>
    <lineage>
        <taxon>Eukaryota</taxon>
        <taxon>Metazoa</taxon>
        <taxon>Chordata</taxon>
        <taxon>Craniata</taxon>
        <taxon>Vertebrata</taxon>
        <taxon>Euteleostomi</taxon>
        <taxon>Actinopterygii</taxon>
        <taxon>Neopterygii</taxon>
        <taxon>Teleostei</taxon>
        <taxon>Neoteleostei</taxon>
        <taxon>Acanthomorphata</taxon>
        <taxon>Carangaria</taxon>
        <taxon>Pleuronectiformes</taxon>
        <taxon>Pleuronectoidei</taxon>
        <taxon>Pleuronectidae</taxon>
        <taxon>Pleuronectes</taxon>
    </lineage>
</organism>
<feature type="region of interest" description="Disordered" evidence="1">
    <location>
        <begin position="1"/>
        <end position="38"/>
    </location>
</feature>
<comment type="caution">
    <text evidence="2">The sequence shown here is derived from an EMBL/GenBank/DDBJ whole genome shotgun (WGS) entry which is preliminary data.</text>
</comment>
<accession>A0A9N7VP96</accession>